<accession>A0A7S9SUA6</accession>
<gene>
    <name evidence="1" type="ORF">NIOZUU157_00058</name>
</gene>
<reference evidence="1" key="1">
    <citation type="submission" date="2020-08" db="EMBL/GenBank/DDBJ databases">
        <title>Bridging the membrane lipid divide: bacteria of the FCB group superphylum have the potential to synthesize archaeal ether lipids.</title>
        <authorList>
            <person name="Villanueva L."/>
            <person name="von Meijenfeldt F.A.B."/>
            <person name="Westbye A.B."/>
            <person name="Yadav S."/>
            <person name="Hopmans E.C."/>
            <person name="Dutilh B.E."/>
            <person name="Sinninghe Damste J.S."/>
        </authorList>
    </citation>
    <scope>NUCLEOTIDE SEQUENCE</scope>
    <source>
        <strain evidence="1">NIOZ-UU157</strain>
    </source>
</reference>
<proteinExistence type="predicted"/>
<name>A0A7S9SUA6_9VIRU</name>
<dbReference type="EMBL" id="MW030541">
    <property type="protein sequence ID" value="QPI16176.1"/>
    <property type="molecule type" value="Genomic_DNA"/>
</dbReference>
<organism evidence="1">
    <name type="scientific">Virus NIOZ-UU157</name>
    <dbReference type="NCBI Taxonomy" id="2763269"/>
    <lineage>
        <taxon>Viruses</taxon>
    </lineage>
</organism>
<evidence type="ECO:0000313" key="1">
    <source>
        <dbReference type="EMBL" id="QPI16176.1"/>
    </source>
</evidence>
<sequence>MAKTLSSTFRLATLTGTDPVTISIAPALSIGDPSGSGSISTTIGSNDTVLSSSNATDSYLFIRNTGASTEGNVLVTTGSSNNVGLLKPQDFLFIPLKSLVGCRVIYDTAVTTLDWFYWTRP</sequence>
<protein>
    <submittedName>
        <fullName evidence="1">Uncharacterized protein</fullName>
    </submittedName>
</protein>